<feature type="domain" description="C2H2-type" evidence="2">
    <location>
        <begin position="232"/>
        <end position="255"/>
    </location>
</feature>
<keyword evidence="4" id="KW-1185">Reference proteome</keyword>
<reference evidence="3 4" key="1">
    <citation type="submission" date="2019-02" db="EMBL/GenBank/DDBJ databases">
        <title>Genome sequencing of the rare red list fungi Phlebia centrifuga.</title>
        <authorList>
            <person name="Buettner E."/>
            <person name="Kellner H."/>
        </authorList>
    </citation>
    <scope>NUCLEOTIDE SEQUENCE [LARGE SCALE GENOMIC DNA]</scope>
    <source>
        <strain evidence="3 4">DSM 108282</strain>
    </source>
</reference>
<sequence>MAFPHTTEAARIQCGVFQPSTIANGASDSPLTAKGLRQGPADVHVDQSFSHLQHSLPKSENVSPYNFDTVNQSPGAGPSQPPPMSHKRSRTSGSLTRCSKRRKREDGSSMSFIEVEFTTEAVQMSKKPSKDKGKKLQPEVATIKAPSRHKSLILTTDMKTKAMDGFEGIVSVDTDGIQRYFCLKICPAKDGLPTSSIDGAHLDRHLNSLEHRKGLVKYGSATYTPPRLQYHCPISECTKRLSREDGWNDHFRKCHPDAGASPAELKKKCGGQFVSWDNRPEDKSFLSNLKKKARVLSLFKDYFRFVRPMNEADGLGDSLSPAFETTDSHSFSYLTPSDFEKSPMVPPPPPPNNSTPDSDFVRVADYEHDPISSSSSQFPGLYFAEEQDTSQYTFSGVGEPDDLLIPASSGVAWTGPFSSFAD</sequence>
<feature type="compositionally biased region" description="Pro residues" evidence="1">
    <location>
        <begin position="344"/>
        <end position="353"/>
    </location>
</feature>
<feature type="compositionally biased region" description="Polar residues" evidence="1">
    <location>
        <begin position="50"/>
        <end position="71"/>
    </location>
</feature>
<gene>
    <name evidence="3" type="ORF">EW026_g2472</name>
</gene>
<accession>A0A4V3XAZ0</accession>
<evidence type="ECO:0000313" key="4">
    <source>
        <dbReference type="Proteomes" id="UP000309038"/>
    </source>
</evidence>
<evidence type="ECO:0000313" key="3">
    <source>
        <dbReference type="EMBL" id="THG99962.1"/>
    </source>
</evidence>
<dbReference type="EMBL" id="SGPJ01000063">
    <property type="protein sequence ID" value="THG99962.1"/>
    <property type="molecule type" value="Genomic_DNA"/>
</dbReference>
<proteinExistence type="predicted"/>
<evidence type="ECO:0000256" key="1">
    <source>
        <dbReference type="SAM" id="MobiDB-lite"/>
    </source>
</evidence>
<dbReference type="AlphaFoldDB" id="A0A4V3XAZ0"/>
<organism evidence="3 4">
    <name type="scientific">Hermanssonia centrifuga</name>
    <dbReference type="NCBI Taxonomy" id="98765"/>
    <lineage>
        <taxon>Eukaryota</taxon>
        <taxon>Fungi</taxon>
        <taxon>Dikarya</taxon>
        <taxon>Basidiomycota</taxon>
        <taxon>Agaricomycotina</taxon>
        <taxon>Agaricomycetes</taxon>
        <taxon>Polyporales</taxon>
        <taxon>Meruliaceae</taxon>
        <taxon>Hermanssonia</taxon>
    </lineage>
</organism>
<evidence type="ECO:0000259" key="2">
    <source>
        <dbReference type="PROSITE" id="PS00028"/>
    </source>
</evidence>
<protein>
    <recommendedName>
        <fullName evidence="2">C2H2-type domain-containing protein</fullName>
    </recommendedName>
</protein>
<dbReference type="InterPro" id="IPR013087">
    <property type="entry name" value="Znf_C2H2_type"/>
</dbReference>
<dbReference type="PROSITE" id="PS00028">
    <property type="entry name" value="ZINC_FINGER_C2H2_1"/>
    <property type="match status" value="1"/>
</dbReference>
<dbReference type="Proteomes" id="UP000309038">
    <property type="component" value="Unassembled WGS sequence"/>
</dbReference>
<comment type="caution">
    <text evidence="3">The sequence shown here is derived from an EMBL/GenBank/DDBJ whole genome shotgun (WGS) entry which is preliminary data.</text>
</comment>
<feature type="region of interest" description="Disordered" evidence="1">
    <location>
        <begin position="337"/>
        <end position="360"/>
    </location>
</feature>
<feature type="region of interest" description="Disordered" evidence="1">
    <location>
        <begin position="50"/>
        <end position="110"/>
    </location>
</feature>
<name>A0A4V3XAZ0_9APHY</name>